<dbReference type="SUPFAM" id="SSF51445">
    <property type="entry name" value="(Trans)glycosidases"/>
    <property type="match status" value="1"/>
</dbReference>
<evidence type="ECO:0000259" key="4">
    <source>
        <dbReference type="Pfam" id="PF18120"/>
    </source>
</evidence>
<dbReference type="InterPro" id="IPR040719">
    <property type="entry name" value="DUF5597"/>
</dbReference>
<dbReference type="InterPro" id="IPR017853">
    <property type="entry name" value="GH"/>
</dbReference>
<name>A0A8H3ZUN3_9PEZI</name>
<keyword evidence="1 5" id="KW-0378">Hydrolase</keyword>
<dbReference type="Proteomes" id="UP000434172">
    <property type="component" value="Unassembled WGS sequence"/>
</dbReference>
<dbReference type="Pfam" id="PF18120">
    <property type="entry name" value="DUF5597"/>
    <property type="match status" value="1"/>
</dbReference>
<evidence type="ECO:0000256" key="2">
    <source>
        <dbReference type="ARBA" id="ARBA00023295"/>
    </source>
</evidence>
<dbReference type="EMBL" id="WOWK01000046">
    <property type="protein sequence ID" value="KAF0324190.1"/>
    <property type="molecule type" value="Genomic_DNA"/>
</dbReference>
<gene>
    <name evidence="5" type="ORF">GQ607_008620</name>
</gene>
<dbReference type="AlphaFoldDB" id="A0A8H3ZUN3"/>
<evidence type="ECO:0000313" key="5">
    <source>
        <dbReference type="EMBL" id="KAF0324190.1"/>
    </source>
</evidence>
<organism evidence="5 6">
    <name type="scientific">Colletotrichum asianum</name>
    <dbReference type="NCBI Taxonomy" id="702518"/>
    <lineage>
        <taxon>Eukaryota</taxon>
        <taxon>Fungi</taxon>
        <taxon>Dikarya</taxon>
        <taxon>Ascomycota</taxon>
        <taxon>Pezizomycotina</taxon>
        <taxon>Sordariomycetes</taxon>
        <taxon>Hypocreomycetidae</taxon>
        <taxon>Glomerellales</taxon>
        <taxon>Glomerellaceae</taxon>
        <taxon>Colletotrichum</taxon>
        <taxon>Colletotrichum gloeosporioides species complex</taxon>
    </lineage>
</organism>
<accession>A0A8H3ZUN3</accession>
<dbReference type="Gene3D" id="3.20.20.80">
    <property type="entry name" value="Glycosidases"/>
    <property type="match status" value="1"/>
</dbReference>
<evidence type="ECO:0000313" key="6">
    <source>
        <dbReference type="Proteomes" id="UP000434172"/>
    </source>
</evidence>
<feature type="domain" description="Glycoside hydrolase family 42 N-terminal" evidence="3">
    <location>
        <begin position="45"/>
        <end position="96"/>
    </location>
</feature>
<dbReference type="OrthoDB" id="4849683at2759"/>
<proteinExistence type="predicted"/>
<feature type="domain" description="DUF5597" evidence="4">
    <location>
        <begin position="374"/>
        <end position="505"/>
    </location>
</feature>
<keyword evidence="2" id="KW-0326">Glycosidase</keyword>
<keyword evidence="6" id="KW-1185">Reference proteome</keyword>
<comment type="caution">
    <text evidence="5">The sequence shown here is derived from an EMBL/GenBank/DDBJ whole genome shotgun (WGS) entry which is preliminary data.</text>
</comment>
<evidence type="ECO:0000256" key="1">
    <source>
        <dbReference type="ARBA" id="ARBA00022801"/>
    </source>
</evidence>
<sequence length="524" mass="56896">MDRHGPHSNIVLRDGVFDLSVDQKPFLILGGQLAASSTSSAAYVSRNCEKLRDTGANTIFAPVSWGVIEPVEASYDFSALDALIAQSNANGLRVVIQWFGSLKGDSTDNLSDHAPSWIKLDTSRFPRTKIRDEVVDDDGEIIGQTTRTIDAVSIFNPELARVEQRAVAALTNHVRKVDLTNTIIMVQLADCVGLARDTRDCSPRATAAFDADVPRGMVAHFRGLGSAMAVNERVAWDQLALDVEAAESLFSSFHFAKYIDSLAIMVKKAISVPVFTTVPVKRVLHGAPRTTGTVAVWKTFASHIDFWAPSASDAPYHDVCQTAADNKHPLLVVDHPRSQGRAEDMWTAFGSYGAIGVAIKDLEKIASAPSQVPKSFKLIRDISPILLDARSAHRKTIGFNLSPANISGLTAKASVTTALYSLQITIERLGDGYHGGGCGLLIEQPGSKILLIGYGFQAKAKSVSPREVFTRVLEFIKQEVEADGTGTLRPLRHFCGEETHGGRAARMPTIEPMIAQVRFYTLTE</sequence>
<dbReference type="GO" id="GO:0009341">
    <property type="term" value="C:beta-galactosidase complex"/>
    <property type="evidence" value="ECO:0007669"/>
    <property type="project" value="InterPro"/>
</dbReference>
<evidence type="ECO:0000259" key="3">
    <source>
        <dbReference type="Pfam" id="PF02449"/>
    </source>
</evidence>
<dbReference type="Pfam" id="PF02449">
    <property type="entry name" value="Glyco_hydro_42"/>
    <property type="match status" value="1"/>
</dbReference>
<dbReference type="InterPro" id="IPR013529">
    <property type="entry name" value="Glyco_hydro_42_N"/>
</dbReference>
<reference evidence="5 6" key="1">
    <citation type="submission" date="2019-12" db="EMBL/GenBank/DDBJ databases">
        <title>A genome sequence resource for the geographically widespread anthracnose pathogen Colletotrichum asianum.</title>
        <authorList>
            <person name="Meng Y."/>
        </authorList>
    </citation>
    <scope>NUCLEOTIDE SEQUENCE [LARGE SCALE GENOMIC DNA]</scope>
    <source>
        <strain evidence="5 6">ICMP 18580</strain>
    </source>
</reference>
<dbReference type="GO" id="GO:0004565">
    <property type="term" value="F:beta-galactosidase activity"/>
    <property type="evidence" value="ECO:0007669"/>
    <property type="project" value="InterPro"/>
</dbReference>
<protein>
    <submittedName>
        <fullName evidence="5">Glycoside hydrolase family 35</fullName>
    </submittedName>
</protein>
<dbReference type="GO" id="GO:0005975">
    <property type="term" value="P:carbohydrate metabolic process"/>
    <property type="evidence" value="ECO:0007669"/>
    <property type="project" value="InterPro"/>
</dbReference>